<feature type="compositionally biased region" description="Polar residues" evidence="1">
    <location>
        <begin position="152"/>
        <end position="161"/>
    </location>
</feature>
<dbReference type="InParanoid" id="A0A165BRG8"/>
<name>A0A165BRG8_9APHY</name>
<accession>A0A165BRG8</accession>
<dbReference type="GeneID" id="63819589"/>
<dbReference type="EMBL" id="KV427663">
    <property type="protein sequence ID" value="KZT01518.1"/>
    <property type="molecule type" value="Genomic_DNA"/>
</dbReference>
<feature type="compositionally biased region" description="Pro residues" evidence="1">
    <location>
        <begin position="198"/>
        <end position="211"/>
    </location>
</feature>
<gene>
    <name evidence="2" type="ORF">LAESUDRAFT_458812</name>
</gene>
<reference evidence="2 3" key="1">
    <citation type="journal article" date="2016" name="Mol. Biol. Evol.">
        <title>Comparative Genomics of Early-Diverging Mushroom-Forming Fungi Provides Insights into the Origins of Lignocellulose Decay Capabilities.</title>
        <authorList>
            <person name="Nagy L.G."/>
            <person name="Riley R."/>
            <person name="Tritt A."/>
            <person name="Adam C."/>
            <person name="Daum C."/>
            <person name="Floudas D."/>
            <person name="Sun H."/>
            <person name="Yadav J.S."/>
            <person name="Pangilinan J."/>
            <person name="Larsson K.H."/>
            <person name="Matsuura K."/>
            <person name="Barry K."/>
            <person name="Labutti K."/>
            <person name="Kuo R."/>
            <person name="Ohm R.A."/>
            <person name="Bhattacharya S.S."/>
            <person name="Shirouzu T."/>
            <person name="Yoshinaga Y."/>
            <person name="Martin F.M."/>
            <person name="Grigoriev I.V."/>
            <person name="Hibbett D.S."/>
        </authorList>
    </citation>
    <scope>NUCLEOTIDE SEQUENCE [LARGE SCALE GENOMIC DNA]</scope>
    <source>
        <strain evidence="2 3">93-53</strain>
    </source>
</reference>
<evidence type="ECO:0000313" key="2">
    <source>
        <dbReference type="EMBL" id="KZT01518.1"/>
    </source>
</evidence>
<dbReference type="AlphaFoldDB" id="A0A165BRG8"/>
<dbReference type="RefSeq" id="XP_040759258.1">
    <property type="nucleotide sequence ID" value="XM_040902558.1"/>
</dbReference>
<organism evidence="2 3">
    <name type="scientific">Laetiporus sulphureus 93-53</name>
    <dbReference type="NCBI Taxonomy" id="1314785"/>
    <lineage>
        <taxon>Eukaryota</taxon>
        <taxon>Fungi</taxon>
        <taxon>Dikarya</taxon>
        <taxon>Basidiomycota</taxon>
        <taxon>Agaricomycotina</taxon>
        <taxon>Agaricomycetes</taxon>
        <taxon>Polyporales</taxon>
        <taxon>Laetiporus</taxon>
    </lineage>
</organism>
<keyword evidence="3" id="KW-1185">Reference proteome</keyword>
<feature type="region of interest" description="Disordered" evidence="1">
    <location>
        <begin position="82"/>
        <end position="246"/>
    </location>
</feature>
<dbReference type="OrthoDB" id="4748970at2759"/>
<feature type="compositionally biased region" description="Low complexity" evidence="1">
    <location>
        <begin position="176"/>
        <end position="197"/>
    </location>
</feature>
<protein>
    <submittedName>
        <fullName evidence="2">Uncharacterized protein</fullName>
    </submittedName>
</protein>
<sequence length="265" mass="27938">MDTLLVSDSQPTDFEGSQFDGSPNPGSPFDSFEFAPEFSHPEASFPHTPSYNGSYQNSPYSILSDLPSFDDDHTIGLFDPSSTLNLDDYDPSSYDAPSSSGLFTLDDNFMSGDGFPQVSITPPAFDQKMTSIMVDHGSPASSNGGEDDTRSHASSTSSYQPPASPHLNFESLRFDSPAFSPAKLPSSPPSHKASPPQLMIPPSPSPEPPTINAPSGDGVMSSGPQLHIVPATPVSGGGDTAQPVLFQTAPASGQYCHSHQSLDEP</sequence>
<evidence type="ECO:0000256" key="1">
    <source>
        <dbReference type="SAM" id="MobiDB-lite"/>
    </source>
</evidence>
<feature type="compositionally biased region" description="Polar residues" evidence="1">
    <location>
        <begin position="1"/>
        <end position="12"/>
    </location>
</feature>
<dbReference type="Proteomes" id="UP000076871">
    <property type="component" value="Unassembled WGS sequence"/>
</dbReference>
<feature type="compositionally biased region" description="Low complexity" evidence="1">
    <location>
        <begin position="91"/>
        <end position="100"/>
    </location>
</feature>
<evidence type="ECO:0000313" key="3">
    <source>
        <dbReference type="Proteomes" id="UP000076871"/>
    </source>
</evidence>
<feature type="compositionally biased region" description="Polar residues" evidence="1">
    <location>
        <begin position="47"/>
        <end position="56"/>
    </location>
</feature>
<feature type="region of interest" description="Disordered" evidence="1">
    <location>
        <begin position="1"/>
        <end position="56"/>
    </location>
</feature>
<dbReference type="STRING" id="1314785.A0A165BRG8"/>
<proteinExistence type="predicted"/>